<evidence type="ECO:0000313" key="1">
    <source>
        <dbReference type="EMBL" id="PKD32793.1"/>
    </source>
</evidence>
<dbReference type="AlphaFoldDB" id="A0A2N0V0M1"/>
<accession>A0A2N0V0M1</accession>
<name>A0A2N0V0M1_9FIRM</name>
<protein>
    <submittedName>
        <fullName evidence="1">Uncharacterized protein</fullName>
    </submittedName>
</protein>
<sequence>MITVIGYILTTLGFGGLAYSLFTVNTNKRYSWTSPFSSFEKTIIAVAIISFIILLVGIIMVIFSFVKKKNEDKLNSLKNLGNNNKCPNCGLNVTAGINECPRCHQKLNNIDGGFYNGKNNY</sequence>
<proteinExistence type="predicted"/>
<dbReference type="RefSeq" id="WP_101028269.1">
    <property type="nucleotide sequence ID" value="NZ_CABMMZ010000013.1"/>
</dbReference>
<reference evidence="1" key="1">
    <citation type="journal article" date="2018" name="Environ. Microbiol.">
        <title>Sporulation capability and amylosome conservation among diverse human colonic and rumen isolates of the keystone starch-degrader Ruminococcus bromii.</title>
        <authorList>
            <person name="Mukhopadhya I."/>
            <person name="Morais S."/>
            <person name="Laverde-Gomez J."/>
            <person name="Sheridan P.O."/>
            <person name="Walker A.W."/>
            <person name="Kelly W."/>
            <person name="Klieve A.V."/>
            <person name="Ouwerkerk D."/>
            <person name="Duncan S.H."/>
            <person name="Louis P."/>
            <person name="Koropatkin N."/>
            <person name="Cockburn D."/>
            <person name="Kibler R."/>
            <person name="Cooper P.J."/>
            <person name="Sandoval C."/>
            <person name="Crost E."/>
            <person name="Juge N."/>
            <person name="Bayer E.A."/>
            <person name="Flint H.J."/>
        </authorList>
    </citation>
    <scope>NUCLEOTIDE SEQUENCE [LARGE SCALE GENOMIC DNA]</scope>
    <source>
        <strain evidence="1">ATCC 27255</strain>
    </source>
</reference>
<comment type="caution">
    <text evidence="1">The sequence shown here is derived from an EMBL/GenBank/DDBJ whole genome shotgun (WGS) entry which is preliminary data.</text>
</comment>
<gene>
    <name evidence="1" type="ORF">RBATCC27255_00107</name>
</gene>
<keyword evidence="2" id="KW-1185">Reference proteome</keyword>
<dbReference type="EMBL" id="NNSR01000013">
    <property type="protein sequence ID" value="PKD32793.1"/>
    <property type="molecule type" value="Genomic_DNA"/>
</dbReference>
<evidence type="ECO:0000313" key="2">
    <source>
        <dbReference type="Proteomes" id="UP000233425"/>
    </source>
</evidence>
<dbReference type="GeneID" id="93768241"/>
<dbReference type="Proteomes" id="UP000233425">
    <property type="component" value="Unassembled WGS sequence"/>
</dbReference>
<organism evidence="1 2">
    <name type="scientific">Ruminococcus bromii</name>
    <dbReference type="NCBI Taxonomy" id="40518"/>
    <lineage>
        <taxon>Bacteria</taxon>
        <taxon>Bacillati</taxon>
        <taxon>Bacillota</taxon>
        <taxon>Clostridia</taxon>
        <taxon>Eubacteriales</taxon>
        <taxon>Oscillospiraceae</taxon>
        <taxon>Ruminococcus</taxon>
    </lineage>
</organism>